<dbReference type="STRING" id="454194.PYK22_02227"/>
<organism evidence="2 3">
    <name type="scientific">Pyrinomonas methylaliphatogenes</name>
    <dbReference type="NCBI Taxonomy" id="454194"/>
    <lineage>
        <taxon>Bacteria</taxon>
        <taxon>Pseudomonadati</taxon>
        <taxon>Acidobacteriota</taxon>
        <taxon>Blastocatellia</taxon>
        <taxon>Blastocatellales</taxon>
        <taxon>Pyrinomonadaceae</taxon>
        <taxon>Pyrinomonas</taxon>
    </lineage>
</organism>
<feature type="transmembrane region" description="Helical" evidence="1">
    <location>
        <begin position="12"/>
        <end position="32"/>
    </location>
</feature>
<evidence type="ECO:0000313" key="2">
    <source>
        <dbReference type="EMBL" id="CDM66213.1"/>
    </source>
</evidence>
<dbReference type="NCBIfam" id="TIGR02532">
    <property type="entry name" value="IV_pilin_GFxxxE"/>
    <property type="match status" value="1"/>
</dbReference>
<name>A0A0B6WY71_9BACT</name>
<dbReference type="EMBL" id="CBXV010000007">
    <property type="protein sequence ID" value="CDM66213.1"/>
    <property type="molecule type" value="Genomic_DNA"/>
</dbReference>
<dbReference type="AlphaFoldDB" id="A0A0B6WY71"/>
<evidence type="ECO:0000313" key="3">
    <source>
        <dbReference type="Proteomes" id="UP000031518"/>
    </source>
</evidence>
<keyword evidence="1" id="KW-0812">Transmembrane</keyword>
<gene>
    <name evidence="2" type="ORF">PYK22_02227</name>
</gene>
<reference evidence="2 3" key="1">
    <citation type="submission" date="2013-12" db="EMBL/GenBank/DDBJ databases">
        <authorList>
            <person name="Stott M."/>
        </authorList>
    </citation>
    <scope>NUCLEOTIDE SEQUENCE [LARGE SCALE GENOMIC DNA]</scope>
    <source>
        <strain evidence="2 3">K22</strain>
    </source>
</reference>
<reference evidence="2 3" key="2">
    <citation type="submission" date="2015-01" db="EMBL/GenBank/DDBJ databases">
        <title>Complete genome sequence of Pyrinomonas methylaliphatogenes type strain K22T.</title>
        <authorList>
            <person name="Lee K.C.Y."/>
            <person name="Power J.F."/>
            <person name="Dunfield P.F."/>
            <person name="Morgan X.C."/>
            <person name="Huttenhower C."/>
            <person name="Stott M.B."/>
        </authorList>
    </citation>
    <scope>NUCLEOTIDE SEQUENCE [LARGE SCALE GENOMIC DNA]</scope>
    <source>
        <strain evidence="2 3">K22</strain>
    </source>
</reference>
<proteinExistence type="predicted"/>
<dbReference type="InterPro" id="IPR012902">
    <property type="entry name" value="N_methyl_site"/>
</dbReference>
<dbReference type="Pfam" id="PF07963">
    <property type="entry name" value="N_methyl"/>
    <property type="match status" value="1"/>
</dbReference>
<evidence type="ECO:0000256" key="1">
    <source>
        <dbReference type="SAM" id="Phobius"/>
    </source>
</evidence>
<accession>A0A0B6WY71</accession>
<dbReference type="RefSeq" id="WP_041977196.1">
    <property type="nucleotide sequence ID" value="NZ_CBXV010000007.1"/>
</dbReference>
<keyword evidence="1" id="KW-1133">Transmembrane helix</keyword>
<keyword evidence="1" id="KW-0472">Membrane</keyword>
<dbReference type="Proteomes" id="UP000031518">
    <property type="component" value="Unassembled WGS sequence"/>
</dbReference>
<sequence>MKKIGEESGFSIIELMVAMAVMLIIMVPIFTLSRDALRTSATAFELADAQQNMRTAQEYINRDLIVAGDGLRSVGNIMLPVAFVQKYLVRAPQTGGSSLAALSIITPDDDGSSTSTPPGVLPGTDRITILSIDPSFTPISLPSGAIVPAGANVSVTTADVSRFQVGEIYFITSQYGATFGAITNISSPSSQPNLIFSNSDPYQLNDPGNNGAIAQVAYGPSGPGKGNKSVPATLMRVRIINYFVNDKGQLIRRVFGVPRPVATDSGFGYADSVIAENVTNLQFRYQLNKTDNSGNLLPPSSQVAVSDQPSIRQIEVTVRTRTQRAVQVNNGMRPELSATTWTSVRNMQFRQALQP</sequence>
<keyword evidence="3" id="KW-1185">Reference proteome</keyword>
<protein>
    <submittedName>
        <fullName evidence="2">Prepilin-type N-terminal cleavage/methylation domain-containing protein</fullName>
    </submittedName>
</protein>